<evidence type="ECO:0000313" key="3">
    <source>
        <dbReference type="Proteomes" id="UP000322983"/>
    </source>
</evidence>
<dbReference type="AlphaFoldDB" id="A0A510DSU3"/>
<reference evidence="1 3" key="2">
    <citation type="journal article" date="2020" name="Int. J. Syst. Evol. Microbiol.">
        <title>Sulfuracidifex tepidarius gen. nov., sp. nov. and transfer of Sulfolobus metallicus Huber and Stetter 1992 to the genus Sulfuracidifex as Sulfuracidifex metallicus comb. nov.</title>
        <authorList>
            <person name="Itoh T."/>
            <person name="Miura T."/>
            <person name="Sakai H.D."/>
            <person name="Kato S."/>
            <person name="Ohkuma M."/>
            <person name="Takashina T."/>
        </authorList>
    </citation>
    <scope>NUCLEOTIDE SEQUENCE [LARGE SCALE GENOMIC DNA]</scope>
    <source>
        <strain evidence="1 3">IC-006</strain>
        <strain evidence="2">IC-007</strain>
    </source>
</reference>
<evidence type="ECO:0000313" key="4">
    <source>
        <dbReference type="Proteomes" id="UP000325030"/>
    </source>
</evidence>
<accession>A0A510DSU3</accession>
<dbReference type="Proteomes" id="UP000325030">
    <property type="component" value="Chromosome"/>
</dbReference>
<keyword evidence="3" id="KW-1185">Reference proteome</keyword>
<accession>A0A510E0F9</accession>
<organism evidence="1 3">
    <name type="scientific">Sulfuracidifex tepidarius</name>
    <dbReference type="NCBI Taxonomy" id="1294262"/>
    <lineage>
        <taxon>Archaea</taxon>
        <taxon>Thermoproteota</taxon>
        <taxon>Thermoprotei</taxon>
        <taxon>Sulfolobales</taxon>
        <taxon>Sulfolobaceae</taxon>
        <taxon>Sulfuracidifex</taxon>
    </lineage>
</organism>
<proteinExistence type="predicted"/>
<dbReference type="Proteomes" id="UP000322983">
    <property type="component" value="Chromosome"/>
</dbReference>
<dbReference type="EMBL" id="AP018930">
    <property type="protein sequence ID" value="BBG25981.1"/>
    <property type="molecule type" value="Genomic_DNA"/>
</dbReference>
<dbReference type="KEGG" id="step:IC006_0516"/>
<evidence type="ECO:0000313" key="2">
    <source>
        <dbReference type="EMBL" id="BBG25981.1"/>
    </source>
</evidence>
<reference evidence="4" key="1">
    <citation type="submission" date="2018-09" db="EMBL/GenBank/DDBJ databases">
        <title>Complete Genome Sequencing of Sulfolobus sp. JCM 16834.</title>
        <authorList>
            <person name="Kato S."/>
            <person name="Itoh T."/>
            <person name="Ohkuma M."/>
        </authorList>
    </citation>
    <scope>NUCLEOTIDE SEQUENCE [LARGE SCALE GENOMIC DNA]</scope>
    <source>
        <strain evidence="4">IC-007</strain>
    </source>
</reference>
<dbReference type="EMBL" id="AP018929">
    <property type="protein sequence ID" value="BBG23232.1"/>
    <property type="molecule type" value="Genomic_DNA"/>
</dbReference>
<evidence type="ECO:0000313" key="1">
    <source>
        <dbReference type="EMBL" id="BBG23232.1"/>
    </source>
</evidence>
<gene>
    <name evidence="1" type="ORF">IC006_0516</name>
    <name evidence="2" type="ORF">IC007_0486</name>
</gene>
<dbReference type="RefSeq" id="WP_054846427.1">
    <property type="nucleotide sequence ID" value="NZ_AP018929.1"/>
</dbReference>
<sequence length="251" mass="28398">MYDAKLMKIARQLVEGRTLSLRDPTVRNLINRGILSSKGKPLEETRILPILRHTIFVQDKATAILKERYVLVTFSVTTRLSSSLGDLRFTGRVINVNSSIKVDGKEIPHEMSCYMSKVGDNSMINTMVRFKEVGVNHLIEFDYVTEVIGEANSTYYSPRDDYVISMSNKVYPFVKQVYDMTFKGLEIKNCKFINVEEIGDNFVPIKFREEKDPDKGSVSSSGDRVVTEIKGNVGEILGSYFNVTPALTKTE</sequence>
<dbReference type="GeneID" id="41716951"/>
<name>A0A510DSU3_9CREN</name>
<protein>
    <submittedName>
        <fullName evidence="1">Uncharacterized protein</fullName>
    </submittedName>
</protein>